<feature type="transmembrane region" description="Helical" evidence="1">
    <location>
        <begin position="157"/>
        <end position="179"/>
    </location>
</feature>
<sequence>MSFQADFTEPMTRAERRMKPALPVAGGLPGRHQTWDETRRRIYMGIVIVGLLVQVTIWTLNLLRPHPDPVTLFSNPLFFAMSSWNLYWLYTRRPIEVVYLVALVVCGLVILARAVVTPLIGGPAMLTSLEDLYWLLVIVSIVSFLMLDYRRAIVVTAAFYGMGALLPWAMLALSGVSFAQAARLGQVQLLCAITLATLCSLSWYREHFVLERRAFELTHRMANTDALTGLHNRHALYPLLDALLERVEGGHPAALLLIDIDHFKGINDRLGHNVGDEVLREVARSLPRHLREDDIVGRWGGEEFLVALVGISADDAVAVAERLRRAVGSRDAPPEQQVTISVGVAPVIAGERLQACVSRADDALYAAKARGRNRVELSEVKAERNEETLLTPELFQDGEPAPA</sequence>
<dbReference type="InterPro" id="IPR000160">
    <property type="entry name" value="GGDEF_dom"/>
</dbReference>
<reference evidence="3 4" key="1">
    <citation type="submission" date="2017-01" db="EMBL/GenBank/DDBJ databases">
        <title>Genome Analysis of Deinococcus marmoris KOPRI26562.</title>
        <authorList>
            <person name="Kim J.H."/>
            <person name="Oh H.-M."/>
        </authorList>
    </citation>
    <scope>NUCLEOTIDE SEQUENCE [LARGE SCALE GENOMIC DNA]</scope>
    <source>
        <strain evidence="3 4">KOPRI26562</strain>
    </source>
</reference>
<dbReference type="GO" id="GO:0043709">
    <property type="term" value="P:cell adhesion involved in single-species biofilm formation"/>
    <property type="evidence" value="ECO:0007669"/>
    <property type="project" value="TreeGrafter"/>
</dbReference>
<dbReference type="PANTHER" id="PTHR45138">
    <property type="entry name" value="REGULATORY COMPONENTS OF SENSORY TRANSDUCTION SYSTEM"/>
    <property type="match status" value="1"/>
</dbReference>
<dbReference type="InterPro" id="IPR043128">
    <property type="entry name" value="Rev_trsase/Diguanyl_cyclase"/>
</dbReference>
<keyword evidence="1" id="KW-1133">Transmembrane helix</keyword>
<dbReference type="Gene3D" id="3.30.70.270">
    <property type="match status" value="1"/>
</dbReference>
<proteinExistence type="predicted"/>
<comment type="caution">
    <text evidence="3">The sequence shown here is derived from an EMBL/GenBank/DDBJ whole genome shotgun (WGS) entry which is preliminary data.</text>
</comment>
<dbReference type="GO" id="GO:1902201">
    <property type="term" value="P:negative regulation of bacterial-type flagellum-dependent cell motility"/>
    <property type="evidence" value="ECO:0007669"/>
    <property type="project" value="TreeGrafter"/>
</dbReference>
<evidence type="ECO:0000313" key="3">
    <source>
        <dbReference type="EMBL" id="OLV15881.1"/>
    </source>
</evidence>
<evidence type="ECO:0000256" key="1">
    <source>
        <dbReference type="SAM" id="Phobius"/>
    </source>
</evidence>
<dbReference type="GO" id="GO:0052621">
    <property type="term" value="F:diguanylate cyclase activity"/>
    <property type="evidence" value="ECO:0007669"/>
    <property type="project" value="TreeGrafter"/>
</dbReference>
<dbReference type="CDD" id="cd01949">
    <property type="entry name" value="GGDEF"/>
    <property type="match status" value="1"/>
</dbReference>
<evidence type="ECO:0000259" key="2">
    <source>
        <dbReference type="PROSITE" id="PS50887"/>
    </source>
</evidence>
<dbReference type="PANTHER" id="PTHR45138:SF9">
    <property type="entry name" value="DIGUANYLATE CYCLASE DGCM-RELATED"/>
    <property type="match status" value="1"/>
</dbReference>
<feature type="domain" description="GGDEF" evidence="2">
    <location>
        <begin position="251"/>
        <end position="380"/>
    </location>
</feature>
<dbReference type="NCBIfam" id="TIGR00254">
    <property type="entry name" value="GGDEF"/>
    <property type="match status" value="1"/>
</dbReference>
<keyword evidence="1" id="KW-0472">Membrane</keyword>
<dbReference type="FunFam" id="3.30.70.270:FF:000001">
    <property type="entry name" value="Diguanylate cyclase domain protein"/>
    <property type="match status" value="1"/>
</dbReference>
<dbReference type="EMBL" id="MSTI01000158">
    <property type="protein sequence ID" value="OLV15881.1"/>
    <property type="molecule type" value="Genomic_DNA"/>
</dbReference>
<evidence type="ECO:0000313" key="4">
    <source>
        <dbReference type="Proteomes" id="UP000186607"/>
    </source>
</evidence>
<feature type="transmembrane region" description="Helical" evidence="1">
    <location>
        <begin position="97"/>
        <end position="120"/>
    </location>
</feature>
<gene>
    <name evidence="3" type="ORF">BOO71_0013396</name>
</gene>
<feature type="transmembrane region" description="Helical" evidence="1">
    <location>
        <begin position="185"/>
        <end position="204"/>
    </location>
</feature>
<dbReference type="InterPro" id="IPR029787">
    <property type="entry name" value="Nucleotide_cyclase"/>
</dbReference>
<dbReference type="Proteomes" id="UP000186607">
    <property type="component" value="Unassembled WGS sequence"/>
</dbReference>
<dbReference type="Pfam" id="PF00990">
    <property type="entry name" value="GGDEF"/>
    <property type="match status" value="1"/>
</dbReference>
<dbReference type="PROSITE" id="PS50887">
    <property type="entry name" value="GGDEF"/>
    <property type="match status" value="1"/>
</dbReference>
<feature type="transmembrane region" description="Helical" evidence="1">
    <location>
        <begin position="72"/>
        <end position="90"/>
    </location>
</feature>
<dbReference type="STRING" id="249408.BOO71_0013396"/>
<name>A0A1U7NSJ8_9DEIO</name>
<accession>A0A1U7NSJ8</accession>
<protein>
    <submittedName>
        <fullName evidence="3">Diguanylate cyclase/phosphodiesterase (GGDEF &amp; EAL domains) with PAS/PAC sensor(S)</fullName>
    </submittedName>
</protein>
<dbReference type="InterPro" id="IPR050469">
    <property type="entry name" value="Diguanylate_Cyclase"/>
</dbReference>
<dbReference type="SMART" id="SM00267">
    <property type="entry name" value="GGDEF"/>
    <property type="match status" value="1"/>
</dbReference>
<feature type="transmembrane region" description="Helical" evidence="1">
    <location>
        <begin position="42"/>
        <end position="60"/>
    </location>
</feature>
<dbReference type="AlphaFoldDB" id="A0A1U7NSJ8"/>
<keyword evidence="4" id="KW-1185">Reference proteome</keyword>
<organism evidence="3 4">
    <name type="scientific">Deinococcus marmoris</name>
    <dbReference type="NCBI Taxonomy" id="249408"/>
    <lineage>
        <taxon>Bacteria</taxon>
        <taxon>Thermotogati</taxon>
        <taxon>Deinococcota</taxon>
        <taxon>Deinococci</taxon>
        <taxon>Deinococcales</taxon>
        <taxon>Deinococcaceae</taxon>
        <taxon>Deinococcus</taxon>
    </lineage>
</organism>
<dbReference type="SUPFAM" id="SSF55073">
    <property type="entry name" value="Nucleotide cyclase"/>
    <property type="match status" value="1"/>
</dbReference>
<feature type="transmembrane region" description="Helical" evidence="1">
    <location>
        <begin position="132"/>
        <end position="150"/>
    </location>
</feature>
<dbReference type="GO" id="GO:0005886">
    <property type="term" value="C:plasma membrane"/>
    <property type="evidence" value="ECO:0007669"/>
    <property type="project" value="TreeGrafter"/>
</dbReference>
<keyword evidence="1" id="KW-0812">Transmembrane</keyword>